<dbReference type="NCBIfam" id="NF004489">
    <property type="entry name" value="PRK05819.1"/>
    <property type="match status" value="1"/>
</dbReference>
<dbReference type="InterPro" id="IPR035994">
    <property type="entry name" value="Nucleoside_phosphorylase_sf"/>
</dbReference>
<dbReference type="AlphaFoldDB" id="A0A3S4TCV9"/>
<dbReference type="InterPro" id="IPR000845">
    <property type="entry name" value="Nucleoside_phosphorylase_d"/>
</dbReference>
<gene>
    <name evidence="8" type="primary">deoD</name>
    <name evidence="8" type="ORF">NCTC11923_01612</name>
</gene>
<evidence type="ECO:0000256" key="1">
    <source>
        <dbReference type="ARBA" id="ARBA00010456"/>
    </source>
</evidence>
<comment type="similarity">
    <text evidence="1">Belongs to the PNP/UDP phosphorylase family.</text>
</comment>
<evidence type="ECO:0000259" key="7">
    <source>
        <dbReference type="Pfam" id="PF01048"/>
    </source>
</evidence>
<evidence type="ECO:0000256" key="6">
    <source>
        <dbReference type="ARBA" id="ARBA00048447"/>
    </source>
</evidence>
<dbReference type="GO" id="GO:0006152">
    <property type="term" value="P:purine nucleoside catabolic process"/>
    <property type="evidence" value="ECO:0007669"/>
    <property type="project" value="TreeGrafter"/>
</dbReference>
<proteinExistence type="inferred from homology"/>
<protein>
    <recommendedName>
        <fullName evidence="3">Uridine phosphorylase</fullName>
        <ecNumber evidence="2">2.4.2.3</ecNumber>
    </recommendedName>
</protein>
<dbReference type="STRING" id="1278298.GCA_000428685_00622"/>
<evidence type="ECO:0000313" key="9">
    <source>
        <dbReference type="Proteomes" id="UP000276899"/>
    </source>
</evidence>
<dbReference type="PROSITE" id="PS01232">
    <property type="entry name" value="PNP_UDP_1"/>
    <property type="match status" value="1"/>
</dbReference>
<dbReference type="CDD" id="cd09006">
    <property type="entry name" value="PNP_EcPNPI-like"/>
    <property type="match status" value="1"/>
</dbReference>
<dbReference type="EC" id="2.4.2.3" evidence="2"/>
<keyword evidence="9" id="KW-1185">Reference proteome</keyword>
<evidence type="ECO:0000256" key="3">
    <source>
        <dbReference type="ARBA" id="ARBA00021980"/>
    </source>
</evidence>
<reference evidence="8 9" key="1">
    <citation type="submission" date="2018-12" db="EMBL/GenBank/DDBJ databases">
        <authorList>
            <consortium name="Pathogen Informatics"/>
        </authorList>
    </citation>
    <scope>NUCLEOTIDE SEQUENCE [LARGE SCALE GENOMIC DNA]</scope>
    <source>
        <strain evidence="8 9">NCTC11923</strain>
    </source>
</reference>
<evidence type="ECO:0000313" key="8">
    <source>
        <dbReference type="EMBL" id="VEG74960.1"/>
    </source>
</evidence>
<dbReference type="GO" id="GO:0005829">
    <property type="term" value="C:cytosol"/>
    <property type="evidence" value="ECO:0007669"/>
    <property type="project" value="TreeGrafter"/>
</dbReference>
<keyword evidence="4 8" id="KW-0328">Glycosyltransferase</keyword>
<evidence type="ECO:0000256" key="5">
    <source>
        <dbReference type="ARBA" id="ARBA00022679"/>
    </source>
</evidence>
<name>A0A3S4TCV9_9ACTO</name>
<evidence type="ECO:0000256" key="2">
    <source>
        <dbReference type="ARBA" id="ARBA00011888"/>
    </source>
</evidence>
<dbReference type="RefSeq" id="WP_026427642.1">
    <property type="nucleotide sequence ID" value="NZ_CBCRWE010000018.1"/>
</dbReference>
<dbReference type="Gene3D" id="3.40.50.1580">
    <property type="entry name" value="Nucleoside phosphorylase domain"/>
    <property type="match status" value="1"/>
</dbReference>
<keyword evidence="5 8" id="KW-0808">Transferase</keyword>
<dbReference type="InterPro" id="IPR004402">
    <property type="entry name" value="DeoD-type"/>
</dbReference>
<dbReference type="NCBIfam" id="TIGR00107">
    <property type="entry name" value="deoD"/>
    <property type="match status" value="1"/>
</dbReference>
<comment type="catalytic activity">
    <reaction evidence="6">
        <text>uridine + phosphate = alpha-D-ribose 1-phosphate + uracil</text>
        <dbReference type="Rhea" id="RHEA:24388"/>
        <dbReference type="ChEBI" id="CHEBI:16704"/>
        <dbReference type="ChEBI" id="CHEBI:17568"/>
        <dbReference type="ChEBI" id="CHEBI:43474"/>
        <dbReference type="ChEBI" id="CHEBI:57720"/>
        <dbReference type="EC" id="2.4.2.3"/>
    </reaction>
</comment>
<evidence type="ECO:0000256" key="4">
    <source>
        <dbReference type="ARBA" id="ARBA00022676"/>
    </source>
</evidence>
<dbReference type="GO" id="GO:0004731">
    <property type="term" value="F:purine-nucleoside phosphorylase activity"/>
    <property type="evidence" value="ECO:0007669"/>
    <property type="project" value="InterPro"/>
</dbReference>
<sequence>MATAHIAAEPGDFAPAVLMPGDPRRAQRIAESLIDDARLVTDVRGMLGFTGTVDGRPLSVMGSGMGQPSCTIYATELFSTFGVERIIRVGTAGGIAPQVAVGDVVLATGAHTDSSMNQARIPGVNFSAVADFHLARAAWEASCSGRADQEGAVHVGTIISRDHFYFTPDQQTERLAAHGVLAVEMEAAALYGVAAEFGKQALAVLTVSDHLLDHSGDMSAADRETRFAGALRLALAAAHS</sequence>
<feature type="domain" description="Nucleoside phosphorylase" evidence="7">
    <location>
        <begin position="16"/>
        <end position="222"/>
    </location>
</feature>
<dbReference type="Proteomes" id="UP000276899">
    <property type="component" value="Chromosome"/>
</dbReference>
<dbReference type="SUPFAM" id="SSF53167">
    <property type="entry name" value="Purine and uridine phosphorylases"/>
    <property type="match status" value="1"/>
</dbReference>
<dbReference type="PANTHER" id="PTHR43691">
    <property type="entry name" value="URIDINE PHOSPHORYLASE"/>
    <property type="match status" value="1"/>
</dbReference>
<accession>A0A3S4TCV9</accession>
<dbReference type="PANTHER" id="PTHR43691:SF11">
    <property type="entry name" value="FI09636P-RELATED"/>
    <property type="match status" value="1"/>
</dbReference>
<dbReference type="Pfam" id="PF01048">
    <property type="entry name" value="PNP_UDP_1"/>
    <property type="match status" value="1"/>
</dbReference>
<dbReference type="EMBL" id="LR134363">
    <property type="protein sequence ID" value="VEG74960.1"/>
    <property type="molecule type" value="Genomic_DNA"/>
</dbReference>
<organism evidence="8 9">
    <name type="scientific">Actinomyces slackii</name>
    <dbReference type="NCBI Taxonomy" id="52774"/>
    <lineage>
        <taxon>Bacteria</taxon>
        <taxon>Bacillati</taxon>
        <taxon>Actinomycetota</taxon>
        <taxon>Actinomycetes</taxon>
        <taxon>Actinomycetales</taxon>
        <taxon>Actinomycetaceae</taxon>
        <taxon>Actinomyces</taxon>
    </lineage>
</organism>
<dbReference type="KEGG" id="asla:NCTC11923_01612"/>
<dbReference type="GO" id="GO:0004850">
    <property type="term" value="F:uridine phosphorylase activity"/>
    <property type="evidence" value="ECO:0007669"/>
    <property type="project" value="UniProtKB-EC"/>
</dbReference>
<dbReference type="InterPro" id="IPR018016">
    <property type="entry name" value="Nucleoside_phosphorylase_CS"/>
</dbReference>